<accession>A0A6C0BXF8</accession>
<organism evidence="1">
    <name type="scientific">viral metagenome</name>
    <dbReference type="NCBI Taxonomy" id="1070528"/>
    <lineage>
        <taxon>unclassified sequences</taxon>
        <taxon>metagenomes</taxon>
        <taxon>organismal metagenomes</taxon>
    </lineage>
</organism>
<reference evidence="1" key="1">
    <citation type="journal article" date="2020" name="Nature">
        <title>Giant virus diversity and host interactions through global metagenomics.</title>
        <authorList>
            <person name="Schulz F."/>
            <person name="Roux S."/>
            <person name="Paez-Espino D."/>
            <person name="Jungbluth S."/>
            <person name="Walsh D.A."/>
            <person name="Denef V.J."/>
            <person name="McMahon K.D."/>
            <person name="Konstantinidis K.T."/>
            <person name="Eloe-Fadrosh E.A."/>
            <person name="Kyrpides N.C."/>
            <person name="Woyke T."/>
        </authorList>
    </citation>
    <scope>NUCLEOTIDE SEQUENCE</scope>
    <source>
        <strain evidence="1">GVMAG-M-3300020166-5</strain>
    </source>
</reference>
<evidence type="ECO:0000313" key="1">
    <source>
        <dbReference type="EMBL" id="QHS97007.1"/>
    </source>
</evidence>
<proteinExistence type="predicted"/>
<dbReference type="InterPro" id="IPR043918">
    <property type="entry name" value="DUF5760"/>
</dbReference>
<protein>
    <submittedName>
        <fullName evidence="1">Uncharacterized protein</fullName>
    </submittedName>
</protein>
<dbReference type="EMBL" id="MN739283">
    <property type="protein sequence ID" value="QHS97007.1"/>
    <property type="molecule type" value="Genomic_DNA"/>
</dbReference>
<name>A0A6C0BXF8_9ZZZZ</name>
<sequence>MSTKEELVSNIKEWMKVESDMKALQKNLKECRARKKSLADGLVTIMKTNEIDCFDLSEGKLLYTKTKVKAPVNKKHLMVCLEKYFSQDSNINTDEVCDYILENRSVKENESIRHKPNKNI</sequence>
<dbReference type="Pfam" id="PF19064">
    <property type="entry name" value="DUF5760"/>
    <property type="match status" value="1"/>
</dbReference>
<dbReference type="AlphaFoldDB" id="A0A6C0BXF8"/>